<organism evidence="9 10">
    <name type="scientific">Neobacillus vireti LMG 21834</name>
    <dbReference type="NCBI Taxonomy" id="1131730"/>
    <lineage>
        <taxon>Bacteria</taxon>
        <taxon>Bacillati</taxon>
        <taxon>Bacillota</taxon>
        <taxon>Bacilli</taxon>
        <taxon>Bacillales</taxon>
        <taxon>Bacillaceae</taxon>
        <taxon>Neobacillus</taxon>
    </lineage>
</organism>
<evidence type="ECO:0000256" key="5">
    <source>
        <dbReference type="ARBA" id="ARBA00022989"/>
    </source>
</evidence>
<feature type="transmembrane region" description="Helical" evidence="7">
    <location>
        <begin position="186"/>
        <end position="204"/>
    </location>
</feature>
<evidence type="ECO:0000256" key="2">
    <source>
        <dbReference type="ARBA" id="ARBA00004196"/>
    </source>
</evidence>
<reference evidence="9 10" key="1">
    <citation type="journal article" date="2014" name="Environ. Microbiol.">
        <title>The nitrate-ammonifying and nosZ-carrying bacterium Bacillus vireti is a potent source and sink for nitric and nitrous oxide under high nitrate conditions.</title>
        <authorList>
            <person name="Mania D."/>
            <person name="Heylen K."/>
            <person name="van Spanning R.J."/>
            <person name="Frostegard A."/>
        </authorList>
    </citation>
    <scope>NUCLEOTIDE SEQUENCE [LARGE SCALE GENOMIC DNA]</scope>
    <source>
        <strain evidence="9 10">LMG 21834</strain>
    </source>
</reference>
<dbReference type="InterPro" id="IPR005769">
    <property type="entry name" value="PhnE/PtxC"/>
</dbReference>
<dbReference type="InterPro" id="IPR035906">
    <property type="entry name" value="MetI-like_sf"/>
</dbReference>
<dbReference type="PANTHER" id="PTHR30043:SF8">
    <property type="entry name" value="ABC TRANSPORTER, PERMEASE PROTEIN CC0363, PUTATIVE-RELATED"/>
    <property type="match status" value="1"/>
</dbReference>
<keyword evidence="3 7" id="KW-0813">Transport</keyword>
<comment type="caution">
    <text evidence="9">The sequence shown here is derived from an EMBL/GenBank/DDBJ whole genome shotgun (WGS) entry which is preliminary data.</text>
</comment>
<dbReference type="AlphaFoldDB" id="A0AB94IMG9"/>
<dbReference type="PANTHER" id="PTHR30043">
    <property type="entry name" value="PHOSPHONATES TRANSPORT SYSTEM PERMEASE PROTEIN"/>
    <property type="match status" value="1"/>
</dbReference>
<feature type="transmembrane region" description="Helical" evidence="7">
    <location>
        <begin position="216"/>
        <end position="235"/>
    </location>
</feature>
<accession>A0AB94IMG9</accession>
<dbReference type="Proteomes" id="UP000018877">
    <property type="component" value="Unassembled WGS sequence"/>
</dbReference>
<feature type="transmembrane region" description="Helical" evidence="7">
    <location>
        <begin position="16"/>
        <end position="34"/>
    </location>
</feature>
<sequence length="267" mass="29041">MNTATRKIPRRKKNRIGLWSVYLVLALIYIWAFAGMGVPEIKPTAGQISKAIFNGLFHPDWSFVSEPGGEDLLHGLLDTLAIAVLGTFISALLCIPFSFWAARNMSKGHTLSGTGKFSLSFIRTFPELVMAIMFIKAVGPGSFAGVLALGLHSIGMLGKLFSEEIENMDLGPAEALLATGANRFQILWFAVLPQVIPGFLSYTLYRFEINVRSATILGVIGAGGIGTPLIFALTSRNWNRVGIILLGIIVMVTLIDLISGYLRKKII</sequence>
<dbReference type="InterPro" id="IPR000515">
    <property type="entry name" value="MetI-like"/>
</dbReference>
<name>A0AB94IMG9_9BACI</name>
<comment type="similarity">
    <text evidence="7">Belongs to the binding-protein-dependent transport system permease family.</text>
</comment>
<keyword evidence="10" id="KW-1185">Reference proteome</keyword>
<evidence type="ECO:0000256" key="1">
    <source>
        <dbReference type="ARBA" id="ARBA00004141"/>
    </source>
</evidence>
<evidence type="ECO:0000256" key="7">
    <source>
        <dbReference type="RuleBase" id="RU363032"/>
    </source>
</evidence>
<feature type="transmembrane region" description="Helical" evidence="7">
    <location>
        <begin position="241"/>
        <end position="262"/>
    </location>
</feature>
<dbReference type="NCBIfam" id="TIGR01097">
    <property type="entry name" value="PhnE"/>
    <property type="match status" value="1"/>
</dbReference>
<keyword evidence="6 7" id="KW-0472">Membrane</keyword>
<feature type="transmembrane region" description="Helical" evidence="7">
    <location>
        <begin position="128"/>
        <end position="151"/>
    </location>
</feature>
<dbReference type="Pfam" id="PF00528">
    <property type="entry name" value="BPD_transp_1"/>
    <property type="match status" value="1"/>
</dbReference>
<feature type="domain" description="ABC transmembrane type-1" evidence="8">
    <location>
        <begin position="76"/>
        <end position="259"/>
    </location>
</feature>
<evidence type="ECO:0000256" key="3">
    <source>
        <dbReference type="ARBA" id="ARBA00022448"/>
    </source>
</evidence>
<evidence type="ECO:0000256" key="6">
    <source>
        <dbReference type="ARBA" id="ARBA00023136"/>
    </source>
</evidence>
<dbReference type="SUPFAM" id="SSF161098">
    <property type="entry name" value="MetI-like"/>
    <property type="match status" value="1"/>
</dbReference>
<keyword evidence="5 7" id="KW-1133">Transmembrane helix</keyword>
<dbReference type="CDD" id="cd06261">
    <property type="entry name" value="TM_PBP2"/>
    <property type="match status" value="1"/>
</dbReference>
<dbReference type="Gene3D" id="1.10.3720.10">
    <property type="entry name" value="MetI-like"/>
    <property type="match status" value="1"/>
</dbReference>
<evidence type="ECO:0000313" key="10">
    <source>
        <dbReference type="Proteomes" id="UP000018877"/>
    </source>
</evidence>
<evidence type="ECO:0000259" key="8">
    <source>
        <dbReference type="PROSITE" id="PS50928"/>
    </source>
</evidence>
<dbReference type="GO" id="GO:0030313">
    <property type="term" value="C:cell envelope"/>
    <property type="evidence" value="ECO:0007669"/>
    <property type="project" value="UniProtKB-SubCell"/>
</dbReference>
<evidence type="ECO:0000256" key="4">
    <source>
        <dbReference type="ARBA" id="ARBA00022692"/>
    </source>
</evidence>
<proteinExistence type="inferred from homology"/>
<dbReference type="RefSeq" id="WP_024028810.1">
    <property type="nucleotide sequence ID" value="NZ_ALAN01000072.1"/>
</dbReference>
<gene>
    <name evidence="9" type="ORF">BAVI_13134</name>
</gene>
<comment type="subcellular location">
    <subcellularLocation>
        <location evidence="2">Cell envelope</location>
    </subcellularLocation>
    <subcellularLocation>
        <location evidence="7">Cell membrane</location>
        <topology evidence="7">Multi-pass membrane protein</topology>
    </subcellularLocation>
    <subcellularLocation>
        <location evidence="1">Membrane</location>
        <topology evidence="1">Multi-pass membrane protein</topology>
    </subcellularLocation>
</comment>
<dbReference type="PROSITE" id="PS50928">
    <property type="entry name" value="ABC_TM1"/>
    <property type="match status" value="1"/>
</dbReference>
<feature type="transmembrane region" description="Helical" evidence="7">
    <location>
        <begin position="80"/>
        <end position="102"/>
    </location>
</feature>
<dbReference type="GO" id="GO:0015416">
    <property type="term" value="F:ABC-type phosphonate transporter activity"/>
    <property type="evidence" value="ECO:0007669"/>
    <property type="project" value="InterPro"/>
</dbReference>
<protein>
    <submittedName>
        <fullName evidence="9">Phosphonate ABC transporter, permease protein</fullName>
    </submittedName>
</protein>
<dbReference type="GO" id="GO:0005886">
    <property type="term" value="C:plasma membrane"/>
    <property type="evidence" value="ECO:0007669"/>
    <property type="project" value="UniProtKB-SubCell"/>
</dbReference>
<dbReference type="EMBL" id="ALAN01000072">
    <property type="protein sequence ID" value="ETI68285.1"/>
    <property type="molecule type" value="Genomic_DNA"/>
</dbReference>
<keyword evidence="4 7" id="KW-0812">Transmembrane</keyword>
<evidence type="ECO:0000313" key="9">
    <source>
        <dbReference type="EMBL" id="ETI68285.1"/>
    </source>
</evidence>